<organism evidence="2 3">
    <name type="scientific">Mycena chlorophos</name>
    <name type="common">Agaric fungus</name>
    <name type="synonym">Agaricus chlorophos</name>
    <dbReference type="NCBI Taxonomy" id="658473"/>
    <lineage>
        <taxon>Eukaryota</taxon>
        <taxon>Fungi</taxon>
        <taxon>Dikarya</taxon>
        <taxon>Basidiomycota</taxon>
        <taxon>Agaricomycotina</taxon>
        <taxon>Agaricomycetes</taxon>
        <taxon>Agaricomycetidae</taxon>
        <taxon>Agaricales</taxon>
        <taxon>Marasmiineae</taxon>
        <taxon>Mycenaceae</taxon>
        <taxon>Mycena</taxon>
    </lineage>
</organism>
<feature type="region of interest" description="Disordered" evidence="1">
    <location>
        <begin position="23"/>
        <end position="42"/>
    </location>
</feature>
<feature type="non-terminal residue" evidence="2">
    <location>
        <position position="1"/>
    </location>
</feature>
<evidence type="ECO:0000256" key="1">
    <source>
        <dbReference type="SAM" id="MobiDB-lite"/>
    </source>
</evidence>
<name>A0ABQ0L1K1_MYCCL</name>
<proteinExistence type="predicted"/>
<protein>
    <recommendedName>
        <fullName evidence="4">Retrotransposon gag domain-containing protein</fullName>
    </recommendedName>
</protein>
<evidence type="ECO:0000313" key="2">
    <source>
        <dbReference type="EMBL" id="GAT45035.1"/>
    </source>
</evidence>
<feature type="region of interest" description="Disordered" evidence="1">
    <location>
        <begin position="188"/>
        <end position="221"/>
    </location>
</feature>
<keyword evidence="3" id="KW-1185">Reference proteome</keyword>
<gene>
    <name evidence="2" type="ORF">MCHLO_02631</name>
</gene>
<feature type="compositionally biased region" description="Low complexity" evidence="1">
    <location>
        <begin position="23"/>
        <end position="35"/>
    </location>
</feature>
<evidence type="ECO:0008006" key="4">
    <source>
        <dbReference type="Google" id="ProtNLM"/>
    </source>
</evidence>
<dbReference type="Proteomes" id="UP000815677">
    <property type="component" value="Unassembled WGS sequence"/>
</dbReference>
<reference evidence="2" key="1">
    <citation type="submission" date="2014-09" db="EMBL/GenBank/DDBJ databases">
        <title>Genome sequence of the luminous mushroom Mycena chlorophos for searching fungal bioluminescence genes.</title>
        <authorList>
            <person name="Tanaka Y."/>
            <person name="Kasuga D."/>
            <person name="Oba Y."/>
            <person name="Hase S."/>
            <person name="Sato K."/>
            <person name="Oba Y."/>
            <person name="Sakakibara Y."/>
        </authorList>
    </citation>
    <scope>NUCLEOTIDE SEQUENCE</scope>
</reference>
<sequence>CAQHCLLLEVALTRDARDDLRAQQGAGKAASGGKQPRVAAPKDFNGNATTVDSFLADCFLNFHGNPLYAGDTAKINYALSYCKEGPAVVWKDTIVQSMRNGTGTGSFKMWKDFEDGFIATFRSPAHIAKYDDTNLTRLLCRALDPHIIKGIYGQDTQPVSYDQWKKDALKHDGLLQEWAPVEATIQAEQAAQRNAHRASNPPDNRTTNPVSTKTNPVRGNSWNRVPAAVTTVTVALAGNP</sequence>
<evidence type="ECO:0000313" key="3">
    <source>
        <dbReference type="Proteomes" id="UP000815677"/>
    </source>
</evidence>
<feature type="compositionally biased region" description="Polar residues" evidence="1">
    <location>
        <begin position="201"/>
        <end position="221"/>
    </location>
</feature>
<accession>A0ABQ0L1K1</accession>
<dbReference type="EMBL" id="DF840581">
    <property type="protein sequence ID" value="GAT45035.1"/>
    <property type="molecule type" value="Genomic_DNA"/>
</dbReference>